<sequence>MASKKAGGSAKNLTDSKPKYLGVKLYGGEMARVGSIIVRQRGTRIMAGENVGIGKDHTLFALKDGKVNFGNKRKKGFNRKTEVKKIVHVKTFS</sequence>
<dbReference type="InterPro" id="IPR001684">
    <property type="entry name" value="Ribosomal_bL27"/>
</dbReference>
<dbReference type="SUPFAM" id="SSF110324">
    <property type="entry name" value="Ribosomal L27 protein-like"/>
    <property type="match status" value="1"/>
</dbReference>
<dbReference type="NCBIfam" id="TIGR00062">
    <property type="entry name" value="L27"/>
    <property type="match status" value="1"/>
</dbReference>
<dbReference type="GO" id="GO:0003735">
    <property type="term" value="F:structural constituent of ribosome"/>
    <property type="evidence" value="ECO:0007669"/>
    <property type="project" value="InterPro"/>
</dbReference>
<dbReference type="FunFam" id="2.40.50.100:FF:000060">
    <property type="entry name" value="Apicoplast ribosomal protein L27"/>
    <property type="match status" value="1"/>
</dbReference>
<evidence type="ECO:0000256" key="2">
    <source>
        <dbReference type="ARBA" id="ARBA00022980"/>
    </source>
</evidence>
<dbReference type="GO" id="GO:1990904">
    <property type="term" value="C:ribonucleoprotein complex"/>
    <property type="evidence" value="ECO:0007669"/>
    <property type="project" value="UniProtKB-KW"/>
</dbReference>
<dbReference type="PROSITE" id="PS00831">
    <property type="entry name" value="RIBOSOMAL_L27"/>
    <property type="match status" value="1"/>
</dbReference>
<dbReference type="Proteomes" id="UP000177269">
    <property type="component" value="Unassembled WGS sequence"/>
</dbReference>
<evidence type="ECO:0000313" key="7">
    <source>
        <dbReference type="Proteomes" id="UP000177269"/>
    </source>
</evidence>
<accession>A0A1G2P2L8</accession>
<evidence type="ECO:0000256" key="4">
    <source>
        <dbReference type="ARBA" id="ARBA00035175"/>
    </source>
</evidence>
<dbReference type="PANTHER" id="PTHR15893">
    <property type="entry name" value="RIBOSOMAL PROTEIN L27"/>
    <property type="match status" value="1"/>
</dbReference>
<proteinExistence type="inferred from homology"/>
<evidence type="ECO:0000313" key="6">
    <source>
        <dbReference type="EMBL" id="OHA42588.1"/>
    </source>
</evidence>
<dbReference type="GO" id="GO:0006412">
    <property type="term" value="P:translation"/>
    <property type="evidence" value="ECO:0007669"/>
    <property type="project" value="InterPro"/>
</dbReference>
<dbReference type="PRINTS" id="PR00063">
    <property type="entry name" value="RIBOSOMALL27"/>
</dbReference>
<dbReference type="Gene3D" id="2.40.50.100">
    <property type="match status" value="1"/>
</dbReference>
<evidence type="ECO:0000256" key="1">
    <source>
        <dbReference type="ARBA" id="ARBA00010797"/>
    </source>
</evidence>
<name>A0A1G2P2L8_9BACT</name>
<evidence type="ECO:0000256" key="5">
    <source>
        <dbReference type="ARBA" id="ARBA00035477"/>
    </source>
</evidence>
<keyword evidence="3" id="KW-0687">Ribonucleoprotein</keyword>
<gene>
    <name evidence="6" type="ORF">A3G52_00015</name>
</gene>
<comment type="similarity">
    <text evidence="1">Belongs to the bacterial ribosomal protein bL27 family.</text>
</comment>
<dbReference type="PANTHER" id="PTHR15893:SF0">
    <property type="entry name" value="LARGE RIBOSOMAL SUBUNIT PROTEIN BL27M"/>
    <property type="match status" value="1"/>
</dbReference>
<evidence type="ECO:0000256" key="3">
    <source>
        <dbReference type="ARBA" id="ARBA00023274"/>
    </source>
</evidence>
<dbReference type="AlphaFoldDB" id="A0A1G2P2L8"/>
<organism evidence="6 7">
    <name type="scientific">Candidatus Taylorbacteria bacterium RIFCSPLOWO2_12_FULL_43_20</name>
    <dbReference type="NCBI Taxonomy" id="1802332"/>
    <lineage>
        <taxon>Bacteria</taxon>
        <taxon>Candidatus Tayloriibacteriota</taxon>
    </lineage>
</organism>
<dbReference type="GO" id="GO:0005840">
    <property type="term" value="C:ribosome"/>
    <property type="evidence" value="ECO:0007669"/>
    <property type="project" value="UniProtKB-KW"/>
</dbReference>
<reference evidence="6 7" key="1">
    <citation type="journal article" date="2016" name="Nat. Commun.">
        <title>Thousands of microbial genomes shed light on interconnected biogeochemical processes in an aquifer system.</title>
        <authorList>
            <person name="Anantharaman K."/>
            <person name="Brown C.T."/>
            <person name="Hug L.A."/>
            <person name="Sharon I."/>
            <person name="Castelle C.J."/>
            <person name="Probst A.J."/>
            <person name="Thomas B.C."/>
            <person name="Singh A."/>
            <person name="Wilkins M.J."/>
            <person name="Karaoz U."/>
            <person name="Brodie E.L."/>
            <person name="Williams K.H."/>
            <person name="Hubbard S.S."/>
            <person name="Banfield J.F."/>
        </authorList>
    </citation>
    <scope>NUCLEOTIDE SEQUENCE [LARGE SCALE GENOMIC DNA]</scope>
</reference>
<keyword evidence="2 6" id="KW-0689">Ribosomal protein</keyword>
<dbReference type="InterPro" id="IPR018261">
    <property type="entry name" value="Ribosomal_bL27_CS"/>
</dbReference>
<comment type="caution">
    <text evidence="6">The sequence shown here is derived from an EMBL/GenBank/DDBJ whole genome shotgun (WGS) entry which is preliminary data.</text>
</comment>
<dbReference type="Pfam" id="PF01016">
    <property type="entry name" value="Ribosomal_L27"/>
    <property type="match status" value="1"/>
</dbReference>
<dbReference type="EMBL" id="MHSK01000009">
    <property type="protein sequence ID" value="OHA42588.1"/>
    <property type="molecule type" value="Genomic_DNA"/>
</dbReference>
<protein>
    <recommendedName>
        <fullName evidence="4">Large ribosomal subunit protein bL27</fullName>
    </recommendedName>
    <alternativeName>
        <fullName evidence="5">50S ribosomal protein L27</fullName>
    </alternativeName>
</protein>